<dbReference type="InParanoid" id="A0A7N2R8I4"/>
<sequence length="158" mass="17683">MGEEPADDQTPFFHTQPVEHPLQRTDYMDILHQHHQSSTISSSTSSHALGSPWMQFCHFGKRAPVKTSWTGKSIGRRKIPEVGANKHNGWEIYHKTNNGDNDGGLCAVMDADELYITDFNSEKEKSQQSLLMSATSAVLCIVVFYLICYLAVLADPEI</sequence>
<name>A0A7N2R8I4_QUELO</name>
<reference evidence="2 3" key="1">
    <citation type="journal article" date="2016" name="G3 (Bethesda)">
        <title>First Draft Assembly and Annotation of the Genome of a California Endemic Oak Quercus lobata Nee (Fagaceae).</title>
        <authorList>
            <person name="Sork V.L."/>
            <person name="Fitz-Gibbon S.T."/>
            <person name="Puiu D."/>
            <person name="Crepeau M."/>
            <person name="Gugger P.F."/>
            <person name="Sherman R."/>
            <person name="Stevens K."/>
            <person name="Langley C.H."/>
            <person name="Pellegrini M."/>
            <person name="Salzberg S.L."/>
        </authorList>
    </citation>
    <scope>NUCLEOTIDE SEQUENCE [LARGE SCALE GENOMIC DNA]</scope>
    <source>
        <strain evidence="2 3">cv. SW786</strain>
    </source>
</reference>
<dbReference type="EMBL" id="LRBV02000008">
    <property type="status" value="NOT_ANNOTATED_CDS"/>
    <property type="molecule type" value="Genomic_DNA"/>
</dbReference>
<dbReference type="Gramene" id="QL08p001016:mrna">
    <property type="protein sequence ID" value="QL08p001016:mrna"/>
    <property type="gene ID" value="QL08p001016"/>
</dbReference>
<reference evidence="2" key="2">
    <citation type="submission" date="2021-01" db="UniProtKB">
        <authorList>
            <consortium name="EnsemblPlants"/>
        </authorList>
    </citation>
    <scope>IDENTIFICATION</scope>
</reference>
<dbReference type="EnsemblPlants" id="QL08p001016:mrna">
    <property type="protein sequence ID" value="QL08p001016:mrna"/>
    <property type="gene ID" value="QL08p001016"/>
</dbReference>
<keyword evidence="1" id="KW-0472">Membrane</keyword>
<evidence type="ECO:0000313" key="2">
    <source>
        <dbReference type="EnsemblPlants" id="QL08p001016:mrna"/>
    </source>
</evidence>
<dbReference type="Proteomes" id="UP000594261">
    <property type="component" value="Chromosome 8"/>
</dbReference>
<keyword evidence="1" id="KW-1133">Transmembrane helix</keyword>
<evidence type="ECO:0000313" key="3">
    <source>
        <dbReference type="Proteomes" id="UP000594261"/>
    </source>
</evidence>
<evidence type="ECO:0000256" key="1">
    <source>
        <dbReference type="SAM" id="Phobius"/>
    </source>
</evidence>
<protein>
    <submittedName>
        <fullName evidence="2">Uncharacterized protein</fullName>
    </submittedName>
</protein>
<keyword evidence="3" id="KW-1185">Reference proteome</keyword>
<organism evidence="2 3">
    <name type="scientific">Quercus lobata</name>
    <name type="common">Valley oak</name>
    <dbReference type="NCBI Taxonomy" id="97700"/>
    <lineage>
        <taxon>Eukaryota</taxon>
        <taxon>Viridiplantae</taxon>
        <taxon>Streptophyta</taxon>
        <taxon>Embryophyta</taxon>
        <taxon>Tracheophyta</taxon>
        <taxon>Spermatophyta</taxon>
        <taxon>Magnoliopsida</taxon>
        <taxon>eudicotyledons</taxon>
        <taxon>Gunneridae</taxon>
        <taxon>Pentapetalae</taxon>
        <taxon>rosids</taxon>
        <taxon>fabids</taxon>
        <taxon>Fagales</taxon>
        <taxon>Fagaceae</taxon>
        <taxon>Quercus</taxon>
    </lineage>
</organism>
<keyword evidence="1" id="KW-0812">Transmembrane</keyword>
<feature type="transmembrane region" description="Helical" evidence="1">
    <location>
        <begin position="130"/>
        <end position="152"/>
    </location>
</feature>
<proteinExistence type="predicted"/>
<accession>A0A7N2R8I4</accession>
<dbReference type="AlphaFoldDB" id="A0A7N2R8I4"/>